<dbReference type="InterPro" id="IPR013792">
    <property type="entry name" value="RNA3'P_cycl/enolpyr_Trfase_a/b"/>
</dbReference>
<accession>A0A1Y1JAK6</accession>
<dbReference type="GO" id="GO:0003866">
    <property type="term" value="F:3-phosphoshikimate 1-carboxyvinyltransferase activity"/>
    <property type="evidence" value="ECO:0007669"/>
    <property type="project" value="TreeGrafter"/>
</dbReference>
<dbReference type="InterPro" id="IPR031322">
    <property type="entry name" value="Shikimate/glucono_kinase"/>
</dbReference>
<dbReference type="Gene3D" id="3.40.50.300">
    <property type="entry name" value="P-loop containing nucleotide triphosphate hydrolases"/>
    <property type="match status" value="1"/>
</dbReference>
<dbReference type="Proteomes" id="UP000195521">
    <property type="component" value="Unassembled WGS sequence"/>
</dbReference>
<dbReference type="PANTHER" id="PTHR21090:SF5">
    <property type="entry name" value="PENTAFUNCTIONAL AROM POLYPEPTIDE"/>
    <property type="match status" value="1"/>
</dbReference>
<reference evidence="5" key="1">
    <citation type="submission" date="2017-04" db="EMBL/GenBank/DDBJ databases">
        <title>Plasmodium gonderi genome.</title>
        <authorList>
            <person name="Arisue N."/>
            <person name="Honma H."/>
            <person name="Kawai S."/>
            <person name="Tougan T."/>
            <person name="Tanabe K."/>
            <person name="Horii T."/>
        </authorList>
    </citation>
    <scope>NUCLEOTIDE SEQUENCE [LARGE SCALE GENOMIC DNA]</scope>
    <source>
        <strain evidence="5">ATCC 30045</strain>
    </source>
</reference>
<evidence type="ECO:0000259" key="3">
    <source>
        <dbReference type="Pfam" id="PF00275"/>
    </source>
</evidence>
<dbReference type="EMBL" id="BDQF01000004">
    <property type="protein sequence ID" value="GAW79549.1"/>
    <property type="molecule type" value="Genomic_DNA"/>
</dbReference>
<feature type="domain" description="Enolpyruvate transferase" evidence="3">
    <location>
        <begin position="554"/>
        <end position="771"/>
    </location>
</feature>
<name>A0A1Y1JAK6_PLAGO</name>
<dbReference type="RefSeq" id="XP_028542138.1">
    <property type="nucleotide sequence ID" value="XM_028686337.1"/>
</dbReference>
<dbReference type="InterPro" id="IPR036968">
    <property type="entry name" value="Enolpyruvate_Tfrase_sf"/>
</dbReference>
<dbReference type="PANTHER" id="PTHR21090">
    <property type="entry name" value="AROM/DEHYDROQUINATE SYNTHASE"/>
    <property type="match status" value="1"/>
</dbReference>
<comment type="caution">
    <text evidence="4">The sequence shown here is derived from an EMBL/GenBank/DDBJ whole genome shotgun (WGS) entry which is preliminary data.</text>
</comment>
<dbReference type="GeneID" id="39746260"/>
<keyword evidence="1" id="KW-0808">Transferase</keyword>
<feature type="region of interest" description="Disordered" evidence="2">
    <location>
        <begin position="1550"/>
        <end position="1574"/>
    </location>
</feature>
<dbReference type="InterPro" id="IPR001986">
    <property type="entry name" value="Enolpyruvate_Tfrase_dom"/>
</dbReference>
<evidence type="ECO:0000256" key="1">
    <source>
        <dbReference type="ARBA" id="ARBA00022679"/>
    </source>
</evidence>
<feature type="compositionally biased region" description="Low complexity" evidence="2">
    <location>
        <begin position="1560"/>
        <end position="1574"/>
    </location>
</feature>
<evidence type="ECO:0000313" key="4">
    <source>
        <dbReference type="EMBL" id="GAW79549.1"/>
    </source>
</evidence>
<evidence type="ECO:0000256" key="2">
    <source>
        <dbReference type="SAM" id="MobiDB-lite"/>
    </source>
</evidence>
<dbReference type="SUPFAM" id="SSF55205">
    <property type="entry name" value="EPT/RTPC-like"/>
    <property type="match status" value="2"/>
</dbReference>
<dbReference type="GO" id="GO:0009423">
    <property type="term" value="P:chorismate biosynthetic process"/>
    <property type="evidence" value="ECO:0007669"/>
    <property type="project" value="TreeGrafter"/>
</dbReference>
<dbReference type="Pfam" id="PF01202">
    <property type="entry name" value="SKI"/>
    <property type="match status" value="1"/>
</dbReference>
<sequence length="2389" mass="282469">MIPMCDLHGLNLFVEDDLGSFFDRFEKKRRDTHNYVILTDYTTFSNEQPRFLTILKFFLHDQISHSNKIVPSRCYYSSVQDDLKKCNFSDNQIFSINEKKWTHPIIPDCGDHENHVKKKCHCSFNEKYVFKNEKNNSELDRKTQNIDKITNRGKHENILRKYKKWNHCIGENGTESTVSGSESNLTNLVNFNKFDKLETSVSNPTRDITKDMDEAQIVVEKYEQIIQDISTKDDHLFVYKINNTIVIISNVNKYRNKFEFTQQLNEMFYDYRILRNTELISIHIHTNLLSALKEKEWKCLFTHTLKIAILNDSKLFWKIKKNDLFLFKKKAKYFLNKFLLNSQNVRKRGKGNKKVMNMFRFGNTIGNAIKKVRGNVLNGTINLEQEEEEEEEEDYVTYGIYYELKILYELNAVDMTVLIDVEEIMKKYKLKYKLETNFLNYYAYDIIHQLSREHKSYTREIELVYLLDISQLHRDVIINAPISVVYKVLCPVISMFPINRLSAVTVGLTQDSEPIEKHETFQQIEPVASITTSLLGRAKKNNFHEQFVHLEQIGNKSETIRVIYVSCMSRENICIKNVNTCLDVMVFIKILRDLKFDILLRKYQKHTTCTNENSGRKNLQNILLVRGNIQKNIFLFKNFVYQKKLVLNIYNCGTVCRFILPLLCLYICKQNLKAKERKKKVLKYIILKGNKQMESVRIISPLVKVIHDTFPFIKIKYLKKINYLPICITVKKEINRKMKLFCCKNVNIQNYHSSQFVSSMLLVSIFSDTDTCIRLLFKRMRPVWGRKRQHVTAGTSMKGKTDVPLGNTSDEKVVGNPTPCVRVNVRKYLYLKNVKKEKKWCYKHRMQIHKIKMHKIKMHKIKMHKIQIHKIQMHRIQMHRIQIHRMQMHKSEPFLKYAKWDSAHITPGRTRHSCTLTAPVKKYIQRKICSNCSPPSLGTGDLENDSTLRHKTKGRNYIQHFSTTSKSFIDLTIHIMKLWGVQVQMKNMDYFIKKRKKYPYYERRKDTHSVLQKKSIIRKVKRFMCSMSYSVVYTNIRFIKKKLHIWFSSGSSSDIIIGTCSLYSNMDGDEDIDKSSRFPTKRGSKKACRRCDNKENEISNNLVNPSEKIKMGKETNRYTNRYVEQVKCCHSGWRRSKSSGIVNHEKLYKVESDLGLIFYFIIGCLIKGVNCSIDLSLQLKGVELYTRRWRSNLKELAKGKKNISPDVTNQRSILNCSKQTWRYRKIKDVKFQNHIPNYSLLNILLLLGVDIYIKGTSRKSKKLYFFFKKKMNIRKIWIKRLLRLATSKRIRNFNQRNGSEGCIRGRDLVHVKYKVFEKVHIKLKLFSGKIFLEIVIDAENFSDDFFSLSILFCYYVFTHPNENILFKIKNIRNQNIKESIRIYHSVTILKLFFQNTLCILCNENIVYIKKMKHPIQNCLFRQNRINKKEKKKISTMEVSIQRQECNNTNCRGRKEMQPFNNSQYVINNKQELYIYVDTQKDHRIIFMITVLSLIWKNIIIDNCSEIEKSCPRFFEYANRYLGIKINYTTSEEINFCKFTKIYKYRLTNDRNDESSSDRLSPSVNSITCSSSSGSNNCHFKNKYKKPLQNWDHNNDTQSYKGGKKYVTIKIKEKKNEEKLHKMECLLLHPTVNAEKCDKNSFLKYDHMKNYVLIENGYKNSHNHFDRRYVHQGEDDNLGQYIEKSTLSKIKKNIKDNKEEKVKKSNKTDLHMCNTCGHRDHLTKVISTSTMQEHNCLMNKKREKSKLVLYNEISFIIKNKYTSKKHENGTFGKGSVYLPYDSNYLRKYKYEDILKGDDVNVFYLINQLNNLNINIICGIRNVGKSYLSRKIRQNDTLVIDIDEHILNGPISFDHLTIDDFRYYEYITLVSTLYLAYCVLLGVGGWENTYNGGAISEDCGEKEKCKSRFIEEKKKSLLNIYTGFFKLMESTKNDSQANFDSNSIFFSLCDKDIIFYNKKINNLYHLLIKNFNQRKEVINTQSVTIVLGGGIIEFQKSREVLKKLKNVILLKRSKSEIYHICMNDKIKPPLSGNLEEIINRRTVLFEKLNAFHFYIPPENVINTHIKNLKKSRNELIVSSFLNFFNYNFFLKPKVLQTYNKGMGGGGRAILSIRLTSFLSFNYELLNCVYDIVEVIIDSWYNYTNRDHEQNDYYPDLFELAIFIIRSYTDKPIVAKFPKWVLFSNFYKIQTDVPVEDHKKNIPKNISYKYLLRRFYKYKINIFDMDVSFFKKGKYFLSCKKENIFLIISRHMEKVHKRSISNNLTKLDRLLPDLIILKFAHANREDREILHLVITDYYENKVGNRSIIPLIKSTDETKRYEISSYNLEQNSSFVFLCNKIAHLGYRQQTVLNFQNKEREHNHPPHTNYMHSFYYQKIKSIITVSPISASSKF</sequence>
<organism evidence="4 5">
    <name type="scientific">Plasmodium gonderi</name>
    <dbReference type="NCBI Taxonomy" id="77519"/>
    <lineage>
        <taxon>Eukaryota</taxon>
        <taxon>Sar</taxon>
        <taxon>Alveolata</taxon>
        <taxon>Apicomplexa</taxon>
        <taxon>Aconoidasida</taxon>
        <taxon>Haemosporida</taxon>
        <taxon>Plasmodiidae</taxon>
        <taxon>Plasmodium</taxon>
        <taxon>Plasmodium (Plasmodium)</taxon>
    </lineage>
</organism>
<keyword evidence="5" id="KW-1185">Reference proteome</keyword>
<dbReference type="OMA" id="NYLPICI"/>
<evidence type="ECO:0000313" key="5">
    <source>
        <dbReference type="Proteomes" id="UP000195521"/>
    </source>
</evidence>
<dbReference type="Gene3D" id="3.65.10.10">
    <property type="entry name" value="Enolpyruvate transferase domain"/>
    <property type="match status" value="2"/>
</dbReference>
<dbReference type="Pfam" id="PF00275">
    <property type="entry name" value="EPSP_synthase"/>
    <property type="match status" value="1"/>
</dbReference>
<protein>
    <submittedName>
        <fullName evidence="4">Pentafunctional AROM polypeptide</fullName>
    </submittedName>
</protein>
<gene>
    <name evidence="4" type="ORF">PGO_041490</name>
</gene>
<proteinExistence type="predicted"/>
<dbReference type="InterPro" id="IPR027417">
    <property type="entry name" value="P-loop_NTPase"/>
</dbReference>
<dbReference type="OrthoDB" id="197068at2759"/>
<dbReference type="Gene3D" id="1.20.1090.10">
    <property type="entry name" value="Dehydroquinate synthase-like - alpha domain"/>
    <property type="match status" value="1"/>
</dbReference>